<protein>
    <submittedName>
        <fullName evidence="2">Carboxylesterase</fullName>
    </submittedName>
</protein>
<dbReference type="Gene3D" id="3.40.50.1820">
    <property type="entry name" value="alpha/beta hydrolase"/>
    <property type="match status" value="1"/>
</dbReference>
<feature type="domain" description="Carboxylesterase type B" evidence="1">
    <location>
        <begin position="42"/>
        <end position="540"/>
    </location>
</feature>
<dbReference type="SUPFAM" id="SSF53474">
    <property type="entry name" value="alpha/beta-Hydrolases"/>
    <property type="match status" value="1"/>
</dbReference>
<dbReference type="InterPro" id="IPR019819">
    <property type="entry name" value="Carboxylesterase_B_CS"/>
</dbReference>
<keyword evidence="3" id="KW-1185">Reference proteome</keyword>
<dbReference type="InterPro" id="IPR029058">
    <property type="entry name" value="AB_hydrolase_fold"/>
</dbReference>
<evidence type="ECO:0000313" key="3">
    <source>
        <dbReference type="Proteomes" id="UP001138500"/>
    </source>
</evidence>
<dbReference type="InterPro" id="IPR002018">
    <property type="entry name" value="CarbesteraseB"/>
</dbReference>
<dbReference type="OrthoDB" id="408631at2759"/>
<dbReference type="Pfam" id="PF00135">
    <property type="entry name" value="COesterase"/>
    <property type="match status" value="1"/>
</dbReference>
<reference evidence="2 3" key="1">
    <citation type="journal article" date="2018" name="IMA Fungus">
        <title>IMA Genome-F 10: Nine draft genome sequences of Claviceps purpurea s.lat., including C. arundinis, C. humidiphila, and C. cf. spartinae, pseudomolecules for the pitch canker pathogen Fusarium circinatum, draft genome of Davidsoniella eucalypti, Grosmannia galeiformis, Quambalaria eucalypti, and Teratosphaeria destructans.</title>
        <authorList>
            <person name="Wingfield B.D."/>
            <person name="Liu M."/>
            <person name="Nguyen H.D."/>
            <person name="Lane F.A."/>
            <person name="Morgan S.W."/>
            <person name="De Vos L."/>
            <person name="Wilken P.M."/>
            <person name="Duong T.A."/>
            <person name="Aylward J."/>
            <person name="Coetzee M.P."/>
            <person name="Dadej K."/>
            <person name="De Beer Z.W."/>
            <person name="Findlay W."/>
            <person name="Havenga M."/>
            <person name="Kolarik M."/>
            <person name="Menzies J.G."/>
            <person name="Naidoo K."/>
            <person name="Pochopski O."/>
            <person name="Shoukouhi P."/>
            <person name="Santana Q.C."/>
            <person name="Seifert K.A."/>
            <person name="Soal N."/>
            <person name="Steenkamp E.T."/>
            <person name="Tatham C.T."/>
            <person name="van der Nest M.A."/>
            <person name="Wingfield M.J."/>
        </authorList>
    </citation>
    <scope>NUCLEOTIDE SEQUENCE [LARGE SCALE GENOMIC DNA]</scope>
    <source>
        <strain evidence="2">CMW44962</strain>
    </source>
</reference>
<name>A0A9W7W6R5_9PEZI</name>
<dbReference type="Proteomes" id="UP001138500">
    <property type="component" value="Unassembled WGS sequence"/>
</dbReference>
<dbReference type="InterPro" id="IPR050309">
    <property type="entry name" value="Type-B_Carboxylest/Lipase"/>
</dbReference>
<comment type="caution">
    <text evidence="2">The sequence shown here is derived from an EMBL/GenBank/DDBJ whole genome shotgun (WGS) entry which is preliminary data.</text>
</comment>
<evidence type="ECO:0000313" key="2">
    <source>
        <dbReference type="EMBL" id="KAH9845162.1"/>
    </source>
</evidence>
<dbReference type="PANTHER" id="PTHR11559">
    <property type="entry name" value="CARBOXYLESTERASE"/>
    <property type="match status" value="1"/>
</dbReference>
<reference evidence="2 3" key="2">
    <citation type="journal article" date="2021" name="Curr. Genet.">
        <title>Genetic response to nitrogen starvation in the aggressive Eucalyptus foliar pathogen Teratosphaeria destructans.</title>
        <authorList>
            <person name="Havenga M."/>
            <person name="Wingfield B.D."/>
            <person name="Wingfield M.J."/>
            <person name="Dreyer L.L."/>
            <person name="Roets F."/>
            <person name="Aylward J."/>
        </authorList>
    </citation>
    <scope>NUCLEOTIDE SEQUENCE [LARGE SCALE GENOMIC DNA]</scope>
    <source>
        <strain evidence="2">CMW44962</strain>
    </source>
</reference>
<dbReference type="PROSITE" id="PS00941">
    <property type="entry name" value="CARBOXYLESTERASE_B_2"/>
    <property type="match status" value="1"/>
</dbReference>
<dbReference type="AlphaFoldDB" id="A0A9W7W6R5"/>
<organism evidence="2 3">
    <name type="scientific">Teratosphaeria destructans</name>
    <dbReference type="NCBI Taxonomy" id="418781"/>
    <lineage>
        <taxon>Eukaryota</taxon>
        <taxon>Fungi</taxon>
        <taxon>Dikarya</taxon>
        <taxon>Ascomycota</taxon>
        <taxon>Pezizomycotina</taxon>
        <taxon>Dothideomycetes</taxon>
        <taxon>Dothideomycetidae</taxon>
        <taxon>Mycosphaerellales</taxon>
        <taxon>Teratosphaeriaceae</taxon>
        <taxon>Teratosphaeria</taxon>
    </lineage>
</organism>
<evidence type="ECO:0000259" key="1">
    <source>
        <dbReference type="Pfam" id="PF00135"/>
    </source>
</evidence>
<gene>
    <name evidence="2" type="ORF">Tdes44962_MAKER06806</name>
</gene>
<sequence length="571" mass="61794">MPDVKVAAGITSFAPHHTLSSKMLRHALTAVAAASGVFADLPTIKTTQGDVRGATSPFRDGAATVYKGIPYAAPPTGSKRWTEPTPAESWSGVLNATEFGPQCAQSVSSAGIFSSGKTSFSEDCLTLNIWTPSYDNTTDIASLNLPVYFWIYGGRFTGGSGDVITYDGTGLASKNIIVVTINYRLGAFGYLAHPELSAESAHNASGNYGILDQQLALRWVYDNIENFGGNKSQIVTGGQSAGSASALDTMWSPLVKGLVAGVIAESGARGPRDPLTGSLATSHRSKDEAEAQGVAALKSLNVSSVAEMRNVSTEALINISNENQELFEGTRYENLTGAFIDPPLWRPVIDGYVLPTTYYEALRTGNHTDVPIMTGNNADESGASLSPGYTEASTYIEQFSEMFENFTSDFLSLYPANDTDSANNASNAFWRDNSRVSTWRWAQDWAAGGAKSPVYVYYFTHTPAENPAGGAYHGSELWYTFRNIPYADYSNVTWTAYDLVVEDTMSQYWINFISTGNPNGGNLTEFPPSTTSDRQTMWLGNSWGSSYIAEGSDAEKKVEFIERWYSTLGVW</sequence>
<proteinExistence type="predicted"/>
<accession>A0A9W7W6R5</accession>
<dbReference type="EMBL" id="RIBY02000125">
    <property type="protein sequence ID" value="KAH9845162.1"/>
    <property type="molecule type" value="Genomic_DNA"/>
</dbReference>